<dbReference type="RefSeq" id="WP_150416928.1">
    <property type="nucleotide sequence ID" value="NZ_VYQF01000012.1"/>
</dbReference>
<sequence length="87" mass="10336">MSVKQQITESDGIYFITITCYNWSHLYDVTDGYPLVYKWFDHLKENRQYITGCVIMPNHLLALIGFQIQERSCTKWLAMVNVLWLMV</sequence>
<evidence type="ECO:0000313" key="1">
    <source>
        <dbReference type="EMBL" id="KAA9035508.1"/>
    </source>
</evidence>
<comment type="caution">
    <text evidence="1">The sequence shown here is derived from an EMBL/GenBank/DDBJ whole genome shotgun (WGS) entry which is preliminary data.</text>
</comment>
<keyword evidence="2" id="KW-1185">Reference proteome</keyword>
<dbReference type="GO" id="GO:0003677">
    <property type="term" value="F:DNA binding"/>
    <property type="evidence" value="ECO:0007669"/>
    <property type="project" value="InterPro"/>
</dbReference>
<dbReference type="GO" id="GO:0006313">
    <property type="term" value="P:DNA transposition"/>
    <property type="evidence" value="ECO:0007669"/>
    <property type="project" value="InterPro"/>
</dbReference>
<dbReference type="SUPFAM" id="SSF143422">
    <property type="entry name" value="Transposase IS200-like"/>
    <property type="match status" value="1"/>
</dbReference>
<organism evidence="1 2">
    <name type="scientific">Ginsengibacter hankyongi</name>
    <dbReference type="NCBI Taxonomy" id="2607284"/>
    <lineage>
        <taxon>Bacteria</taxon>
        <taxon>Pseudomonadati</taxon>
        <taxon>Bacteroidota</taxon>
        <taxon>Chitinophagia</taxon>
        <taxon>Chitinophagales</taxon>
        <taxon>Chitinophagaceae</taxon>
        <taxon>Ginsengibacter</taxon>
    </lineage>
</organism>
<gene>
    <name evidence="1" type="ORF">FW778_21350</name>
</gene>
<dbReference type="Gene3D" id="3.30.70.1290">
    <property type="entry name" value="Transposase IS200-like"/>
    <property type="match status" value="1"/>
</dbReference>
<dbReference type="GO" id="GO:0004803">
    <property type="term" value="F:transposase activity"/>
    <property type="evidence" value="ECO:0007669"/>
    <property type="project" value="InterPro"/>
</dbReference>
<evidence type="ECO:0000313" key="2">
    <source>
        <dbReference type="Proteomes" id="UP000326903"/>
    </source>
</evidence>
<dbReference type="Proteomes" id="UP000326903">
    <property type="component" value="Unassembled WGS sequence"/>
</dbReference>
<accession>A0A5J5ICT9</accession>
<protein>
    <submittedName>
        <fullName evidence="1">Uncharacterized protein</fullName>
    </submittedName>
</protein>
<proteinExistence type="predicted"/>
<dbReference type="InterPro" id="IPR036515">
    <property type="entry name" value="Transposase_17_sf"/>
</dbReference>
<reference evidence="1 2" key="1">
    <citation type="submission" date="2019-09" db="EMBL/GenBank/DDBJ databases">
        <title>Draft genome sequence of Ginsengibacter sp. BR5-29.</title>
        <authorList>
            <person name="Im W.-T."/>
        </authorList>
    </citation>
    <scope>NUCLEOTIDE SEQUENCE [LARGE SCALE GENOMIC DNA]</scope>
    <source>
        <strain evidence="1 2">BR5-29</strain>
    </source>
</reference>
<dbReference type="AlphaFoldDB" id="A0A5J5ICT9"/>
<name>A0A5J5ICT9_9BACT</name>
<dbReference type="EMBL" id="VYQF01000012">
    <property type="protein sequence ID" value="KAA9035508.1"/>
    <property type="molecule type" value="Genomic_DNA"/>
</dbReference>